<keyword evidence="1" id="KW-0677">Repeat</keyword>
<dbReference type="Proteomes" id="UP000186303">
    <property type="component" value="Chromosome 4"/>
</dbReference>
<evidence type="ECO:0000256" key="1">
    <source>
        <dbReference type="ARBA" id="ARBA00022737"/>
    </source>
</evidence>
<protein>
    <submittedName>
        <fullName evidence="4">Uncharacterized protein</fullName>
    </submittedName>
</protein>
<dbReference type="SUPFAM" id="SSF48403">
    <property type="entry name" value="Ankyrin repeat"/>
    <property type="match status" value="1"/>
</dbReference>
<dbReference type="Pfam" id="PF12796">
    <property type="entry name" value="Ank_2"/>
    <property type="match status" value="1"/>
</dbReference>
<evidence type="ECO:0000256" key="2">
    <source>
        <dbReference type="ARBA" id="ARBA00023043"/>
    </source>
</evidence>
<dbReference type="OMA" id="CLFVTET"/>
<dbReference type="AlphaFoldDB" id="A0A1M8A8E9"/>
<evidence type="ECO:0000313" key="5">
    <source>
        <dbReference type="Proteomes" id="UP000186303"/>
    </source>
</evidence>
<keyword evidence="5" id="KW-1185">Reference proteome</keyword>
<dbReference type="PANTHER" id="PTHR24171:SF9">
    <property type="entry name" value="ANKYRIN REPEAT DOMAIN-CONTAINING PROTEIN 39"/>
    <property type="match status" value="1"/>
</dbReference>
<proteinExistence type="predicted"/>
<dbReference type="InterPro" id="IPR036770">
    <property type="entry name" value="Ankyrin_rpt-contain_sf"/>
</dbReference>
<keyword evidence="2" id="KW-0040">ANK repeat</keyword>
<sequence>MPVPEEDRKDLVAEIEQGSNIWVAAGDGDMDRVRFLIEHGGVTPTSKDSAEYTPIHAAASYAKHDVLRFLLKGEPKESVNVEDNDGDTPLFFCDDVATAKVLVDEFHADTKHKNHEGKTAAENALINGSDNLAAYLSTVTGEKLESRSALLARFGEEDDDEGNAFGQPEATEGRLEEIEDDPETENRVDEIMERVETILKRADETGADPTEELRELVGASIMRQIMEGYGK</sequence>
<evidence type="ECO:0000256" key="3">
    <source>
        <dbReference type="SAM" id="MobiDB-lite"/>
    </source>
</evidence>
<dbReference type="STRING" id="1230383.A0A1M8A8E9"/>
<dbReference type="EMBL" id="LT671824">
    <property type="protein sequence ID" value="SHO78730.1"/>
    <property type="molecule type" value="Genomic_DNA"/>
</dbReference>
<reference evidence="5" key="1">
    <citation type="journal article" date="2017" name="Nucleic Acids Res.">
        <title>Proteogenomics produces comprehensive and highly accurate protein-coding gene annotation in a complete genome assembly of Malassezia sympodialis.</title>
        <authorList>
            <person name="Zhu Y."/>
            <person name="Engstroem P.G."/>
            <person name="Tellgren-Roth C."/>
            <person name="Baudo C.D."/>
            <person name="Kennell J.C."/>
            <person name="Sun S."/>
            <person name="Billmyre R.B."/>
            <person name="Schroeder M.S."/>
            <person name="Andersson A."/>
            <person name="Holm T."/>
            <person name="Sigurgeirsson B."/>
            <person name="Wu G."/>
            <person name="Sankaranarayanan S.R."/>
            <person name="Siddharthan R."/>
            <person name="Sanyal K."/>
            <person name="Lundeberg J."/>
            <person name="Nystedt B."/>
            <person name="Boekhout T."/>
            <person name="Dawson T.L. Jr."/>
            <person name="Heitman J."/>
            <person name="Scheynius A."/>
            <person name="Lehtioe J."/>
        </authorList>
    </citation>
    <scope>NUCLEOTIDE SEQUENCE [LARGE SCALE GENOMIC DNA]</scope>
    <source>
        <strain evidence="5">ATCC 42132</strain>
    </source>
</reference>
<dbReference type="OrthoDB" id="19174at2759"/>
<dbReference type="PANTHER" id="PTHR24171">
    <property type="entry name" value="ANKYRIN REPEAT DOMAIN-CONTAINING PROTEIN 39-RELATED"/>
    <property type="match status" value="1"/>
</dbReference>
<dbReference type="Gene3D" id="1.25.40.20">
    <property type="entry name" value="Ankyrin repeat-containing domain"/>
    <property type="match status" value="1"/>
</dbReference>
<gene>
    <name evidence="4" type="ORF">MSYG_3077</name>
</gene>
<organism evidence="4 5">
    <name type="scientific">Malassezia sympodialis (strain ATCC 42132)</name>
    <name type="common">Atopic eczema-associated yeast</name>
    <dbReference type="NCBI Taxonomy" id="1230383"/>
    <lineage>
        <taxon>Eukaryota</taxon>
        <taxon>Fungi</taxon>
        <taxon>Dikarya</taxon>
        <taxon>Basidiomycota</taxon>
        <taxon>Ustilaginomycotina</taxon>
        <taxon>Malasseziomycetes</taxon>
        <taxon>Malasseziales</taxon>
        <taxon>Malasseziaceae</taxon>
        <taxon>Malassezia</taxon>
    </lineage>
</organism>
<evidence type="ECO:0000313" key="4">
    <source>
        <dbReference type="EMBL" id="SHO78730.1"/>
    </source>
</evidence>
<name>A0A1M8A8E9_MALS4</name>
<dbReference type="VEuPathDB" id="FungiDB:MSYG_3077"/>
<dbReference type="InterPro" id="IPR002110">
    <property type="entry name" value="Ankyrin_rpt"/>
</dbReference>
<feature type="region of interest" description="Disordered" evidence="3">
    <location>
        <begin position="157"/>
        <end position="186"/>
    </location>
</feature>
<accession>A0A1M8A8E9</accession>